<keyword evidence="2" id="KW-1185">Reference proteome</keyword>
<accession>A0ABV8XNH1</accession>
<dbReference type="RefSeq" id="WP_380038574.1">
    <property type="nucleotide sequence ID" value="NZ_JBHSEH010000007.1"/>
</dbReference>
<comment type="caution">
    <text evidence="1">The sequence shown here is derived from an EMBL/GenBank/DDBJ whole genome shotgun (WGS) entry which is preliminary data.</text>
</comment>
<sequence>MKAFTLRHPWAFAIAHLGKTVENRDWDERLADLMGVPQLTGELIAIHGGTAPQRPKSGKHWSQLAATNLWRQHCEDLQAVHQVLDGELPDPAAQFLAQRGVTTLTPEAFILPGIVAVATLSGTTRSSRDPWAAQGQLHLLLSDVIALPEPVQVAGAQGFWTVPEVIEAEVVRRYRAAIDTRPPQHGHLTAQEWLA</sequence>
<protein>
    <submittedName>
        <fullName evidence="1">Uncharacterized protein</fullName>
    </submittedName>
</protein>
<dbReference type="Proteomes" id="UP001595998">
    <property type="component" value="Unassembled WGS sequence"/>
</dbReference>
<organism evidence="1 2">
    <name type="scientific">Deinococcus navajonensis</name>
    <dbReference type="NCBI Taxonomy" id="309884"/>
    <lineage>
        <taxon>Bacteria</taxon>
        <taxon>Thermotogati</taxon>
        <taxon>Deinococcota</taxon>
        <taxon>Deinococci</taxon>
        <taxon>Deinococcales</taxon>
        <taxon>Deinococcaceae</taxon>
        <taxon>Deinococcus</taxon>
    </lineage>
</organism>
<reference evidence="2" key="1">
    <citation type="journal article" date="2019" name="Int. J. Syst. Evol. Microbiol.">
        <title>The Global Catalogue of Microorganisms (GCM) 10K type strain sequencing project: providing services to taxonomists for standard genome sequencing and annotation.</title>
        <authorList>
            <consortium name="The Broad Institute Genomics Platform"/>
            <consortium name="The Broad Institute Genome Sequencing Center for Infectious Disease"/>
            <person name="Wu L."/>
            <person name="Ma J."/>
        </authorList>
    </citation>
    <scope>NUCLEOTIDE SEQUENCE [LARGE SCALE GENOMIC DNA]</scope>
    <source>
        <strain evidence="2">CCUG 56029</strain>
    </source>
</reference>
<proteinExistence type="predicted"/>
<dbReference type="EMBL" id="JBHSEH010000007">
    <property type="protein sequence ID" value="MFC4426278.1"/>
    <property type="molecule type" value="Genomic_DNA"/>
</dbReference>
<gene>
    <name evidence="1" type="ORF">ACFOZ9_08625</name>
</gene>
<evidence type="ECO:0000313" key="1">
    <source>
        <dbReference type="EMBL" id="MFC4426278.1"/>
    </source>
</evidence>
<name>A0ABV8XNH1_9DEIO</name>
<evidence type="ECO:0000313" key="2">
    <source>
        <dbReference type="Proteomes" id="UP001595998"/>
    </source>
</evidence>